<feature type="transmembrane region" description="Helical" evidence="2">
    <location>
        <begin position="383"/>
        <end position="405"/>
    </location>
</feature>
<feature type="region of interest" description="Disordered" evidence="1">
    <location>
        <begin position="226"/>
        <end position="245"/>
    </location>
</feature>
<evidence type="ECO:0000313" key="3">
    <source>
        <dbReference type="EMBL" id="CCC50770.1"/>
    </source>
</evidence>
<feature type="region of interest" description="Disordered" evidence="1">
    <location>
        <begin position="27"/>
        <end position="46"/>
    </location>
</feature>
<feature type="transmembrane region" description="Helical" evidence="2">
    <location>
        <begin position="417"/>
        <end position="437"/>
    </location>
</feature>
<dbReference type="PANTHER" id="PTHR16469">
    <property type="entry name" value="UBIQUITIN-ASSOCIATED AND SH3 DOMAIN-CONTAINING BA-RELATED"/>
    <property type="match status" value="1"/>
</dbReference>
<dbReference type="VEuPathDB" id="TriTrypDB:TvY486_0905910"/>
<dbReference type="InterPro" id="IPR013078">
    <property type="entry name" value="His_Pase_superF_clade-1"/>
</dbReference>
<reference evidence="3" key="1">
    <citation type="journal article" date="2012" name="Proc. Natl. Acad. Sci. U.S.A.">
        <title>Antigenic diversity is generated by distinct evolutionary mechanisms in African trypanosome species.</title>
        <authorList>
            <person name="Jackson A.P."/>
            <person name="Berry A."/>
            <person name="Aslett M."/>
            <person name="Allison H.C."/>
            <person name="Burton P."/>
            <person name="Vavrova-Anderson J."/>
            <person name="Brown R."/>
            <person name="Browne H."/>
            <person name="Corton N."/>
            <person name="Hauser H."/>
            <person name="Gamble J."/>
            <person name="Gilderthorp R."/>
            <person name="Marcello L."/>
            <person name="McQuillan J."/>
            <person name="Otto T.D."/>
            <person name="Quail M.A."/>
            <person name="Sanders M.J."/>
            <person name="van Tonder A."/>
            <person name="Ginger M.L."/>
            <person name="Field M.C."/>
            <person name="Barry J.D."/>
            <person name="Hertz-Fowler C."/>
            <person name="Berriman M."/>
        </authorList>
    </citation>
    <scope>NUCLEOTIDE SEQUENCE</scope>
    <source>
        <strain evidence="3">Y486</strain>
    </source>
</reference>
<proteinExistence type="predicted"/>
<dbReference type="SUPFAM" id="SSF53254">
    <property type="entry name" value="Phosphoglycerate mutase-like"/>
    <property type="match status" value="1"/>
</dbReference>
<dbReference type="InterPro" id="IPR051710">
    <property type="entry name" value="Phosphatase_SH3-domain"/>
</dbReference>
<keyword evidence="2" id="KW-1133">Transmembrane helix</keyword>
<dbReference type="Gene3D" id="3.40.50.1240">
    <property type="entry name" value="Phosphoglycerate mutase-like"/>
    <property type="match status" value="1"/>
</dbReference>
<dbReference type="InterPro" id="IPR029033">
    <property type="entry name" value="His_PPase_superfam"/>
</dbReference>
<organism evidence="3">
    <name type="scientific">Trypanosoma vivax (strain Y486)</name>
    <dbReference type="NCBI Taxonomy" id="1055687"/>
    <lineage>
        <taxon>Eukaryota</taxon>
        <taxon>Discoba</taxon>
        <taxon>Euglenozoa</taxon>
        <taxon>Kinetoplastea</taxon>
        <taxon>Metakinetoplastina</taxon>
        <taxon>Trypanosomatida</taxon>
        <taxon>Trypanosomatidae</taxon>
        <taxon>Trypanosoma</taxon>
        <taxon>Duttonella</taxon>
    </lineage>
</organism>
<dbReference type="SMART" id="SM00855">
    <property type="entry name" value="PGAM"/>
    <property type="match status" value="1"/>
</dbReference>
<dbReference type="AlphaFoldDB" id="G0U3B4"/>
<evidence type="ECO:0000256" key="2">
    <source>
        <dbReference type="SAM" id="Phobius"/>
    </source>
</evidence>
<keyword evidence="2" id="KW-0812">Transmembrane</keyword>
<evidence type="ECO:0000256" key="1">
    <source>
        <dbReference type="SAM" id="MobiDB-lite"/>
    </source>
</evidence>
<dbReference type="Pfam" id="PF00300">
    <property type="entry name" value="His_Phos_1"/>
    <property type="match status" value="1"/>
</dbReference>
<dbReference type="PANTHER" id="PTHR16469:SF27">
    <property type="entry name" value="UBIQUITIN-ASSOCIATED AND SH3 DOMAIN-CONTAINING BA-RELATED"/>
    <property type="match status" value="1"/>
</dbReference>
<name>G0U3B4_TRYVY</name>
<accession>G0U3B4</accession>
<dbReference type="CDD" id="cd07067">
    <property type="entry name" value="HP_PGM_like"/>
    <property type="match status" value="1"/>
</dbReference>
<sequence>MGQRLRGQHDSSGRLPKQLVIVMRHGERQDAVSGAPPEADPPLTKNGLADVADAARELVSFIGRERAHNLLLIVSPFLRTLQTADELRRNNIGIKTPQIVDNSICEVFGPLRIKSGSRPTLTKHSHKMAKSLLPQWGETIELASQRYVAALHLNAREYPNRDLLFVTHGDAVGAITNHFYPMRLVYETEYLSFVILQKRGSFMYDDTTRSRYKMLSSHGVRWLLEGPEQSEEEDSEETPRDHVASARPTVSGDITVCEPFHTGESEHGATCETGLISGDGGPHPTTRSQGLPCIFRLLAVLSQFFVLIFWDDVRNARIYSFSVFAVELLFFLFTAGNLYHPGLCALARMIECYPVNVDQQHNGQTNCFLYYPLRMTMCTLLKCTYIFIFANCVSLFIFGVANGSLSFTKSYFKALGTVPGVCIFLTFSLFCVLRAYFDTKHIRNQYVALSQ</sequence>
<protein>
    <submittedName>
        <fullName evidence="3">Uncharacterized protein</fullName>
    </submittedName>
</protein>
<keyword evidence="2" id="KW-0472">Membrane</keyword>
<gene>
    <name evidence="3" type="ORF">TVY486_0905910</name>
</gene>
<feature type="transmembrane region" description="Helical" evidence="2">
    <location>
        <begin position="316"/>
        <end position="339"/>
    </location>
</feature>
<dbReference type="EMBL" id="HE573025">
    <property type="protein sequence ID" value="CCC50770.1"/>
    <property type="molecule type" value="Genomic_DNA"/>
</dbReference>